<sequence length="99" mass="11760">MNSELLQKFFETIKSDPRISPVHISLYAALFLKWSANKYENPIYIFSDELKPFCKISGPSTYHRSIRQLHEYGYIRYVPSFNHCLGSLVYFLEMHKNYS</sequence>
<accession>A0A3M9NRB6</accession>
<evidence type="ECO:0000313" key="1">
    <source>
        <dbReference type="EMBL" id="RNI40319.1"/>
    </source>
</evidence>
<protein>
    <recommendedName>
        <fullName evidence="3">Transcriptional regulator</fullName>
    </recommendedName>
</protein>
<dbReference type="AlphaFoldDB" id="A0A3M9NRB6"/>
<dbReference type="EMBL" id="RJJR01000001">
    <property type="protein sequence ID" value="RNI40319.1"/>
    <property type="molecule type" value="Genomic_DNA"/>
</dbReference>
<evidence type="ECO:0000313" key="2">
    <source>
        <dbReference type="Proteomes" id="UP000267223"/>
    </source>
</evidence>
<comment type="caution">
    <text evidence="1">The sequence shown here is derived from an EMBL/GenBank/DDBJ whole genome shotgun (WGS) entry which is preliminary data.</text>
</comment>
<dbReference type="Proteomes" id="UP000267223">
    <property type="component" value="Unassembled WGS sequence"/>
</dbReference>
<reference evidence="1 2" key="1">
    <citation type="submission" date="2018-11" db="EMBL/GenBank/DDBJ databases">
        <title>Draft genome sequence of Ferruginibacter sp. BO-59.</title>
        <authorList>
            <person name="Im W.T."/>
        </authorList>
    </citation>
    <scope>NUCLEOTIDE SEQUENCE [LARGE SCALE GENOMIC DNA]</scope>
    <source>
        <strain evidence="1 2">BO-59</strain>
    </source>
</reference>
<name>A0A3M9NRB6_9BACT</name>
<gene>
    <name evidence="1" type="ORF">EFY79_00680</name>
</gene>
<evidence type="ECO:0008006" key="3">
    <source>
        <dbReference type="Google" id="ProtNLM"/>
    </source>
</evidence>
<organism evidence="1 2">
    <name type="scientific">Hanamia caeni</name>
    <dbReference type="NCBI Taxonomy" id="2294116"/>
    <lineage>
        <taxon>Bacteria</taxon>
        <taxon>Pseudomonadati</taxon>
        <taxon>Bacteroidota</taxon>
        <taxon>Chitinophagia</taxon>
        <taxon>Chitinophagales</taxon>
        <taxon>Chitinophagaceae</taxon>
        <taxon>Hanamia</taxon>
    </lineage>
</organism>
<dbReference type="OrthoDB" id="1442826at2"/>
<proteinExistence type="predicted"/>
<keyword evidence="2" id="KW-1185">Reference proteome</keyword>